<proteinExistence type="predicted"/>
<dbReference type="Pfam" id="PF02362">
    <property type="entry name" value="B3"/>
    <property type="match status" value="2"/>
</dbReference>
<dbReference type="SUPFAM" id="SSF101936">
    <property type="entry name" value="DNA-binding pseudobarrel domain"/>
    <property type="match status" value="2"/>
</dbReference>
<keyword evidence="5" id="KW-0804">Transcription</keyword>
<dbReference type="Gene3D" id="2.40.330.10">
    <property type="entry name" value="DNA-binding pseudobarrel domain"/>
    <property type="match status" value="2"/>
</dbReference>
<feature type="domain" description="TF-B3" evidence="7">
    <location>
        <begin position="168"/>
        <end position="262"/>
    </location>
</feature>
<organism evidence="8 9">
    <name type="scientific">Spinacia oleracea</name>
    <name type="common">Spinach</name>
    <dbReference type="NCBI Taxonomy" id="3562"/>
    <lineage>
        <taxon>Eukaryota</taxon>
        <taxon>Viridiplantae</taxon>
        <taxon>Streptophyta</taxon>
        <taxon>Embryophyta</taxon>
        <taxon>Tracheophyta</taxon>
        <taxon>Spermatophyta</taxon>
        <taxon>Magnoliopsida</taxon>
        <taxon>eudicotyledons</taxon>
        <taxon>Gunneridae</taxon>
        <taxon>Pentapetalae</taxon>
        <taxon>Caryophyllales</taxon>
        <taxon>Chenopodiaceae</taxon>
        <taxon>Chenopodioideae</taxon>
        <taxon>Anserineae</taxon>
        <taxon>Spinacia</taxon>
    </lineage>
</organism>
<gene>
    <name evidence="9" type="primary">LOC130470685</name>
</gene>
<dbReference type="PROSITE" id="PS50863">
    <property type="entry name" value="B3"/>
    <property type="match status" value="2"/>
</dbReference>
<keyword evidence="2" id="KW-0677">Repeat</keyword>
<keyword evidence="8" id="KW-1185">Reference proteome</keyword>
<evidence type="ECO:0000256" key="4">
    <source>
        <dbReference type="ARBA" id="ARBA00023125"/>
    </source>
</evidence>
<protein>
    <submittedName>
        <fullName evidence="9">B3 domain-containing protein REM14</fullName>
    </submittedName>
</protein>
<evidence type="ECO:0000256" key="1">
    <source>
        <dbReference type="ARBA" id="ARBA00004123"/>
    </source>
</evidence>
<evidence type="ECO:0000256" key="6">
    <source>
        <dbReference type="ARBA" id="ARBA00023242"/>
    </source>
</evidence>
<feature type="domain" description="TF-B3" evidence="7">
    <location>
        <begin position="8"/>
        <end position="108"/>
    </location>
</feature>
<keyword evidence="6" id="KW-0539">Nucleus</keyword>
<dbReference type="SMART" id="SM01019">
    <property type="entry name" value="B3"/>
    <property type="match status" value="2"/>
</dbReference>
<dbReference type="CDD" id="cd10017">
    <property type="entry name" value="B3_DNA"/>
    <property type="match status" value="2"/>
</dbReference>
<evidence type="ECO:0000259" key="7">
    <source>
        <dbReference type="PROSITE" id="PS50863"/>
    </source>
</evidence>
<keyword evidence="3" id="KW-0805">Transcription regulation</keyword>
<dbReference type="InterPro" id="IPR015300">
    <property type="entry name" value="DNA-bd_pseudobarrel_sf"/>
</dbReference>
<evidence type="ECO:0000256" key="5">
    <source>
        <dbReference type="ARBA" id="ARBA00023163"/>
    </source>
</evidence>
<reference evidence="9" key="2">
    <citation type="submission" date="2025-08" db="UniProtKB">
        <authorList>
            <consortium name="RefSeq"/>
        </authorList>
    </citation>
    <scope>IDENTIFICATION</scope>
    <source>
        <tissue evidence="9">Leaf</tissue>
    </source>
</reference>
<dbReference type="InterPro" id="IPR039218">
    <property type="entry name" value="REM_fam"/>
</dbReference>
<name>A0ABM3RNK0_SPIOL</name>
<dbReference type="PANTHER" id="PTHR31674">
    <property type="entry name" value="B3 DOMAIN-CONTAINING PROTEIN REM-LIKE 3-RELATED"/>
    <property type="match status" value="1"/>
</dbReference>
<dbReference type="InterPro" id="IPR003340">
    <property type="entry name" value="B3_DNA-bd"/>
</dbReference>
<evidence type="ECO:0000313" key="8">
    <source>
        <dbReference type="Proteomes" id="UP000813463"/>
    </source>
</evidence>
<evidence type="ECO:0000313" key="9">
    <source>
        <dbReference type="RefSeq" id="XP_056697190.1"/>
    </source>
</evidence>
<dbReference type="RefSeq" id="XP_056697190.1">
    <property type="nucleotide sequence ID" value="XM_056841212.1"/>
</dbReference>
<reference evidence="8" key="1">
    <citation type="journal article" date="2021" name="Nat. Commun.">
        <title>Genomic analyses provide insights into spinach domestication and the genetic basis of agronomic traits.</title>
        <authorList>
            <person name="Cai X."/>
            <person name="Sun X."/>
            <person name="Xu C."/>
            <person name="Sun H."/>
            <person name="Wang X."/>
            <person name="Ge C."/>
            <person name="Zhang Z."/>
            <person name="Wang Q."/>
            <person name="Fei Z."/>
            <person name="Jiao C."/>
            <person name="Wang Q."/>
        </authorList>
    </citation>
    <scope>NUCLEOTIDE SEQUENCE [LARGE SCALE GENOMIC DNA]</scope>
    <source>
        <strain evidence="8">cv. Varoflay</strain>
    </source>
</reference>
<dbReference type="PANTHER" id="PTHR31674:SF62">
    <property type="entry name" value="B3 DOMAIN-CONTAINING PROTEIN REM14-RELATED"/>
    <property type="match status" value="1"/>
</dbReference>
<dbReference type="Proteomes" id="UP000813463">
    <property type="component" value="Chromosome 3"/>
</dbReference>
<accession>A0ABM3RNK0</accession>
<comment type="subcellular location">
    <subcellularLocation>
        <location evidence="1">Nucleus</location>
    </subcellularLocation>
</comment>
<dbReference type="GeneID" id="130470685"/>
<keyword evidence="4" id="KW-0238">DNA-binding</keyword>
<evidence type="ECO:0000256" key="3">
    <source>
        <dbReference type="ARBA" id="ARBA00023015"/>
    </source>
</evidence>
<evidence type="ECO:0000256" key="2">
    <source>
        <dbReference type="ARBA" id="ARBA00022737"/>
    </source>
</evidence>
<sequence>MNNFSLINPHFFQPLLPNFQSNFSIPKSFLKYLREEDKEEGDEKIAKIRNYEVGDYLWKVKVGYFDDKLHFKDGWNNFCNDHGLQVGDFLVFQYHQNLVFDVFVFDPTTCERPFPGLHHLTVEKALSSSLNNQEIKGFCKNGKELKRNKKHKAHPAGKASFEPRGYPYYETFVKSFTLKWGGVSVPSQFARENDLVNKWCDVTLTDQQGKEWQVTLRNRNQGRTVYIGTWNAFHRAHGLKTGDHIVFELIQSGETPKMNFYK</sequence>